<reference evidence="12 13" key="1">
    <citation type="submission" date="2018-08" db="EMBL/GenBank/DDBJ databases">
        <title>A genome reference for cultivated species of the human gut microbiota.</title>
        <authorList>
            <person name="Zou Y."/>
            <person name="Xue W."/>
            <person name="Luo G."/>
        </authorList>
    </citation>
    <scope>NUCLEOTIDE SEQUENCE [LARGE SCALE GENOMIC DNA]</scope>
    <source>
        <strain evidence="12 13">AF26-4BH</strain>
    </source>
</reference>
<comment type="caution">
    <text evidence="12">The sequence shown here is derived from an EMBL/GenBank/DDBJ whole genome shotgun (WGS) entry which is preliminary data.</text>
</comment>
<dbReference type="InterPro" id="IPR001789">
    <property type="entry name" value="Sig_transdc_resp-reg_receiver"/>
</dbReference>
<dbReference type="FunFam" id="1.10.10.10:FF:000018">
    <property type="entry name" value="DNA-binding response regulator ResD"/>
    <property type="match status" value="1"/>
</dbReference>
<evidence type="ECO:0000256" key="9">
    <source>
        <dbReference type="PROSITE-ProRule" id="PRU01091"/>
    </source>
</evidence>
<dbReference type="InterPro" id="IPR036388">
    <property type="entry name" value="WH-like_DNA-bd_sf"/>
</dbReference>
<evidence type="ECO:0000256" key="3">
    <source>
        <dbReference type="ARBA" id="ARBA00023012"/>
    </source>
</evidence>
<evidence type="ECO:0000256" key="8">
    <source>
        <dbReference type="PROSITE-ProRule" id="PRU00169"/>
    </source>
</evidence>
<feature type="domain" description="Response regulatory" evidence="10">
    <location>
        <begin position="2"/>
        <end position="120"/>
    </location>
</feature>
<dbReference type="InterPro" id="IPR001867">
    <property type="entry name" value="OmpR/PhoB-type_DNA-bd"/>
</dbReference>
<dbReference type="GO" id="GO:0000976">
    <property type="term" value="F:transcription cis-regulatory region binding"/>
    <property type="evidence" value="ECO:0007669"/>
    <property type="project" value="TreeGrafter"/>
</dbReference>
<dbReference type="PROSITE" id="PS51755">
    <property type="entry name" value="OMPR_PHOB"/>
    <property type="match status" value="1"/>
</dbReference>
<dbReference type="PANTHER" id="PTHR48111">
    <property type="entry name" value="REGULATOR OF RPOS"/>
    <property type="match status" value="1"/>
</dbReference>
<evidence type="ECO:0000256" key="5">
    <source>
        <dbReference type="ARBA" id="ARBA00023125"/>
    </source>
</evidence>
<dbReference type="Gene3D" id="1.10.10.10">
    <property type="entry name" value="Winged helix-like DNA-binding domain superfamily/Winged helix DNA-binding domain"/>
    <property type="match status" value="1"/>
</dbReference>
<dbReference type="OrthoDB" id="9778712at2"/>
<dbReference type="Proteomes" id="UP000261166">
    <property type="component" value="Unassembled WGS sequence"/>
</dbReference>
<evidence type="ECO:0000256" key="6">
    <source>
        <dbReference type="ARBA" id="ARBA00023163"/>
    </source>
</evidence>
<organism evidence="12 13">
    <name type="scientific">Eisenbergiella massiliensis</name>
    <dbReference type="NCBI Taxonomy" id="1720294"/>
    <lineage>
        <taxon>Bacteria</taxon>
        <taxon>Bacillati</taxon>
        <taxon>Bacillota</taxon>
        <taxon>Clostridia</taxon>
        <taxon>Lachnospirales</taxon>
        <taxon>Lachnospiraceae</taxon>
        <taxon>Eisenbergiella</taxon>
    </lineage>
</organism>
<dbReference type="Pfam" id="PF00486">
    <property type="entry name" value="Trans_reg_C"/>
    <property type="match status" value="1"/>
</dbReference>
<dbReference type="GO" id="GO:0005829">
    <property type="term" value="C:cytosol"/>
    <property type="evidence" value="ECO:0007669"/>
    <property type="project" value="TreeGrafter"/>
</dbReference>
<dbReference type="SMART" id="SM00862">
    <property type="entry name" value="Trans_reg_C"/>
    <property type="match status" value="1"/>
</dbReference>
<feature type="modified residue" description="4-aspartylphosphate" evidence="8">
    <location>
        <position position="51"/>
    </location>
</feature>
<evidence type="ECO:0000313" key="13">
    <source>
        <dbReference type="Proteomes" id="UP000261166"/>
    </source>
</evidence>
<dbReference type="PANTHER" id="PTHR48111:SF1">
    <property type="entry name" value="TWO-COMPONENT RESPONSE REGULATOR ORR33"/>
    <property type="match status" value="1"/>
</dbReference>
<dbReference type="EMBL" id="QVLU01000010">
    <property type="protein sequence ID" value="RGE71522.1"/>
    <property type="molecule type" value="Genomic_DNA"/>
</dbReference>
<dbReference type="PROSITE" id="PS50110">
    <property type="entry name" value="RESPONSE_REGULATORY"/>
    <property type="match status" value="1"/>
</dbReference>
<evidence type="ECO:0000256" key="1">
    <source>
        <dbReference type="ARBA" id="ARBA00018672"/>
    </source>
</evidence>
<evidence type="ECO:0000259" key="11">
    <source>
        <dbReference type="PROSITE" id="PS51755"/>
    </source>
</evidence>
<dbReference type="RefSeq" id="WP_025491557.1">
    <property type="nucleotide sequence ID" value="NZ_CALBAU010000138.1"/>
</dbReference>
<evidence type="ECO:0000256" key="4">
    <source>
        <dbReference type="ARBA" id="ARBA00023015"/>
    </source>
</evidence>
<keyword evidence="2 8" id="KW-0597">Phosphoprotein</keyword>
<feature type="domain" description="OmpR/PhoB-type" evidence="11">
    <location>
        <begin position="127"/>
        <end position="222"/>
    </location>
</feature>
<dbReference type="Pfam" id="PF00072">
    <property type="entry name" value="Response_reg"/>
    <property type="match status" value="1"/>
</dbReference>
<protein>
    <recommendedName>
        <fullName evidence="1">Stage 0 sporulation protein A homolog</fullName>
    </recommendedName>
</protein>
<keyword evidence="3" id="KW-0902">Two-component regulatory system</keyword>
<proteinExistence type="predicted"/>
<comment type="function">
    <text evidence="7">May play the central regulatory role in sporulation. It may be an element of the effector pathway responsible for the activation of sporulation genes in response to nutritional stress. Spo0A may act in concert with spo0H (a sigma factor) to control the expression of some genes that are critical to the sporulation process.</text>
</comment>
<evidence type="ECO:0000259" key="10">
    <source>
        <dbReference type="PROSITE" id="PS50110"/>
    </source>
</evidence>
<sequence>MKILIIEDERPINNLIRSTLTADGYSCDCAFDGKEGADLIEQRQYDLILLDLMLPEISGYDLLEYIRSLGNIRAAQIPVIIISAMGQVQDRIRGLHLGADDYLCKPFQIGELAARVEAVLRRSGHSNEKIQIGDVLISPASRQVWKAGTLVELTVKEFDLLAELARHKNVVLSREKLYETVWQEEYTGETRTLDSHIQKLRKKLGWNGQIKTVFRIGYRLEEQEQ</sequence>
<gene>
    <name evidence="12" type="ORF">DWY69_13055</name>
</gene>
<evidence type="ECO:0000256" key="2">
    <source>
        <dbReference type="ARBA" id="ARBA00022553"/>
    </source>
</evidence>
<dbReference type="CDD" id="cd00383">
    <property type="entry name" value="trans_reg_C"/>
    <property type="match status" value="1"/>
</dbReference>
<dbReference type="SMART" id="SM00448">
    <property type="entry name" value="REC"/>
    <property type="match status" value="1"/>
</dbReference>
<dbReference type="InterPro" id="IPR039420">
    <property type="entry name" value="WalR-like"/>
</dbReference>
<feature type="DNA-binding region" description="OmpR/PhoB-type" evidence="9">
    <location>
        <begin position="127"/>
        <end position="222"/>
    </location>
</feature>
<dbReference type="GO" id="GO:0032993">
    <property type="term" value="C:protein-DNA complex"/>
    <property type="evidence" value="ECO:0007669"/>
    <property type="project" value="TreeGrafter"/>
</dbReference>
<evidence type="ECO:0000256" key="7">
    <source>
        <dbReference type="ARBA" id="ARBA00024867"/>
    </source>
</evidence>
<keyword evidence="5 9" id="KW-0238">DNA-binding</keyword>
<dbReference type="AlphaFoldDB" id="A0A3E3IWR4"/>
<keyword evidence="4" id="KW-0805">Transcription regulation</keyword>
<evidence type="ECO:0000313" key="12">
    <source>
        <dbReference type="EMBL" id="RGE71522.1"/>
    </source>
</evidence>
<dbReference type="SUPFAM" id="SSF52172">
    <property type="entry name" value="CheY-like"/>
    <property type="match status" value="1"/>
</dbReference>
<dbReference type="Gene3D" id="6.10.250.690">
    <property type="match status" value="1"/>
</dbReference>
<dbReference type="GO" id="GO:0000156">
    <property type="term" value="F:phosphorelay response regulator activity"/>
    <property type="evidence" value="ECO:0007669"/>
    <property type="project" value="TreeGrafter"/>
</dbReference>
<accession>A0A3E3IWR4</accession>
<dbReference type="GO" id="GO:0006355">
    <property type="term" value="P:regulation of DNA-templated transcription"/>
    <property type="evidence" value="ECO:0007669"/>
    <property type="project" value="InterPro"/>
</dbReference>
<name>A0A3E3IWR4_9FIRM</name>
<dbReference type="InterPro" id="IPR011006">
    <property type="entry name" value="CheY-like_superfamily"/>
</dbReference>
<dbReference type="Gene3D" id="3.40.50.2300">
    <property type="match status" value="1"/>
</dbReference>
<keyword evidence="6" id="KW-0804">Transcription</keyword>